<dbReference type="GeneID" id="92045123"/>
<organism evidence="1 2">
    <name type="scientific">Apiospora hydei</name>
    <dbReference type="NCBI Taxonomy" id="1337664"/>
    <lineage>
        <taxon>Eukaryota</taxon>
        <taxon>Fungi</taxon>
        <taxon>Dikarya</taxon>
        <taxon>Ascomycota</taxon>
        <taxon>Pezizomycotina</taxon>
        <taxon>Sordariomycetes</taxon>
        <taxon>Xylariomycetidae</taxon>
        <taxon>Amphisphaeriales</taxon>
        <taxon>Apiosporaceae</taxon>
        <taxon>Apiospora</taxon>
    </lineage>
</organism>
<reference evidence="1 2" key="1">
    <citation type="submission" date="2023-01" db="EMBL/GenBank/DDBJ databases">
        <title>Analysis of 21 Apiospora genomes using comparative genomics revels a genus with tremendous synthesis potential of carbohydrate active enzymes and secondary metabolites.</title>
        <authorList>
            <person name="Sorensen T."/>
        </authorList>
    </citation>
    <scope>NUCLEOTIDE SEQUENCE [LARGE SCALE GENOMIC DNA]</scope>
    <source>
        <strain evidence="1 2">CBS 114990</strain>
    </source>
</reference>
<accession>A0ABR1W8W5</accession>
<dbReference type="Proteomes" id="UP001433268">
    <property type="component" value="Unassembled WGS sequence"/>
</dbReference>
<keyword evidence="2" id="KW-1185">Reference proteome</keyword>
<dbReference type="EMBL" id="JAQQWN010000006">
    <property type="protein sequence ID" value="KAK8079930.1"/>
    <property type="molecule type" value="Genomic_DNA"/>
</dbReference>
<evidence type="ECO:0000313" key="2">
    <source>
        <dbReference type="Proteomes" id="UP001433268"/>
    </source>
</evidence>
<name>A0ABR1W8W5_9PEZI</name>
<proteinExistence type="predicted"/>
<sequence length="113" mass="12227">MARQDNDELSPDPSAIRHIREGFKFLRIRGHRGVDALPVRHSIVRIEEVRLSYAGPGAVIGDKVLALDVARLEVAAVEADGHHAAVWELQAAETLEIGDIHDHGAAICIGVTP</sequence>
<protein>
    <submittedName>
        <fullName evidence="1">Uncharacterized protein</fullName>
    </submittedName>
</protein>
<dbReference type="RefSeq" id="XP_066667405.1">
    <property type="nucleotide sequence ID" value="XM_066812063.1"/>
</dbReference>
<comment type="caution">
    <text evidence="1">The sequence shown here is derived from an EMBL/GenBank/DDBJ whole genome shotgun (WGS) entry which is preliminary data.</text>
</comment>
<gene>
    <name evidence="1" type="ORF">PG997_007748</name>
</gene>
<evidence type="ECO:0000313" key="1">
    <source>
        <dbReference type="EMBL" id="KAK8079930.1"/>
    </source>
</evidence>